<feature type="transmembrane region" description="Helical" evidence="7">
    <location>
        <begin position="21"/>
        <end position="42"/>
    </location>
</feature>
<comment type="caution">
    <text evidence="9">The sequence shown here is derived from an EMBL/GenBank/DDBJ whole genome shotgun (WGS) entry which is preliminary data.</text>
</comment>
<evidence type="ECO:0000256" key="2">
    <source>
        <dbReference type="ARBA" id="ARBA00022475"/>
    </source>
</evidence>
<evidence type="ECO:0000256" key="4">
    <source>
        <dbReference type="ARBA" id="ARBA00022989"/>
    </source>
</evidence>
<evidence type="ECO:0000256" key="3">
    <source>
        <dbReference type="ARBA" id="ARBA00022692"/>
    </source>
</evidence>
<accession>A0A9X4MBK1</accession>
<name>A0A9X4MBK1_9CYAN</name>
<keyword evidence="10" id="KW-1185">Reference proteome</keyword>
<evidence type="ECO:0000259" key="8">
    <source>
        <dbReference type="Pfam" id="PF06271"/>
    </source>
</evidence>
<protein>
    <submittedName>
        <fullName evidence="9">RDD family protein</fullName>
    </submittedName>
</protein>
<dbReference type="AlphaFoldDB" id="A0A9X4MBK1"/>
<dbReference type="InterPro" id="IPR010432">
    <property type="entry name" value="RDD"/>
</dbReference>
<evidence type="ECO:0000256" key="7">
    <source>
        <dbReference type="SAM" id="Phobius"/>
    </source>
</evidence>
<feature type="transmembrane region" description="Helical" evidence="7">
    <location>
        <begin position="48"/>
        <end position="66"/>
    </location>
</feature>
<dbReference type="PANTHER" id="PTHR36115:SF6">
    <property type="entry name" value="PROLINE-RICH ANTIGEN HOMOLOG"/>
    <property type="match status" value="1"/>
</dbReference>
<evidence type="ECO:0000256" key="5">
    <source>
        <dbReference type="ARBA" id="ARBA00023136"/>
    </source>
</evidence>
<evidence type="ECO:0000313" key="10">
    <source>
        <dbReference type="Proteomes" id="UP001152872"/>
    </source>
</evidence>
<reference evidence="9" key="1">
    <citation type="submission" date="2019-05" db="EMBL/GenBank/DDBJ databases">
        <title>Whole genome sequencing of Pseudanabaena catenata USMAC16.</title>
        <authorList>
            <person name="Khan Z."/>
            <person name="Omar W.M."/>
            <person name="Convey P."/>
            <person name="Merican F."/>
            <person name="Najimudin N."/>
        </authorList>
    </citation>
    <scope>NUCLEOTIDE SEQUENCE</scope>
    <source>
        <strain evidence="9">USMAC16</strain>
    </source>
</reference>
<feature type="transmembrane region" description="Helical" evidence="7">
    <location>
        <begin position="101"/>
        <end position="124"/>
    </location>
</feature>
<dbReference type="Pfam" id="PF06271">
    <property type="entry name" value="RDD"/>
    <property type="match status" value="1"/>
</dbReference>
<keyword evidence="3 7" id="KW-0812">Transmembrane</keyword>
<sequence>MDFEPAYSRYPLATVNQRLGALIVDFLSCWFISELTVSILSIDSANPLHLFIFISTWFVFRVFIAARAQGQSFGRWLISIRVIDAEFGKTAGLGAFMKREIFVFICAIFLIKTITSTLIVFAWIPFVADAAFAIVDNEKRQAFHDRISGTISIQTRKGFAIDEKLGKLFNKAGQQATQLYQSRQDRSAYEDEYSAPRPKPKRRPRTKSRPPQDFNFDRDSNFDRSYQDSYQAPYTDPYAEPLDPPRNAYKGDVDGFDDWDKDDSLDGFGDRSKSYGNTYEKPYEDEPPIKRSARRPRRR</sequence>
<evidence type="ECO:0000256" key="1">
    <source>
        <dbReference type="ARBA" id="ARBA00004651"/>
    </source>
</evidence>
<feature type="region of interest" description="Disordered" evidence="6">
    <location>
        <begin position="180"/>
        <end position="299"/>
    </location>
</feature>
<comment type="subcellular location">
    <subcellularLocation>
        <location evidence="1">Cell membrane</location>
        <topology evidence="1">Multi-pass membrane protein</topology>
    </subcellularLocation>
</comment>
<evidence type="ECO:0000313" key="9">
    <source>
        <dbReference type="EMBL" id="MDG3496150.1"/>
    </source>
</evidence>
<feature type="compositionally biased region" description="Basic and acidic residues" evidence="6">
    <location>
        <begin position="215"/>
        <end position="226"/>
    </location>
</feature>
<keyword evidence="2" id="KW-1003">Cell membrane</keyword>
<keyword evidence="4 7" id="KW-1133">Transmembrane helix</keyword>
<dbReference type="InterPro" id="IPR051791">
    <property type="entry name" value="Pra-immunoreactive"/>
</dbReference>
<dbReference type="GO" id="GO:0005886">
    <property type="term" value="C:plasma membrane"/>
    <property type="evidence" value="ECO:0007669"/>
    <property type="project" value="UniProtKB-SubCell"/>
</dbReference>
<proteinExistence type="predicted"/>
<feature type="compositionally biased region" description="Basic residues" evidence="6">
    <location>
        <begin position="198"/>
        <end position="208"/>
    </location>
</feature>
<feature type="domain" description="RDD" evidence="8">
    <location>
        <begin position="13"/>
        <end position="149"/>
    </location>
</feature>
<dbReference type="RefSeq" id="WP_009628314.1">
    <property type="nucleotide sequence ID" value="NZ_VBTY01000156.1"/>
</dbReference>
<evidence type="ECO:0000256" key="6">
    <source>
        <dbReference type="SAM" id="MobiDB-lite"/>
    </source>
</evidence>
<gene>
    <name evidence="9" type="ORF">FEV09_16510</name>
</gene>
<dbReference type="EMBL" id="VBTY01000156">
    <property type="protein sequence ID" value="MDG3496150.1"/>
    <property type="molecule type" value="Genomic_DNA"/>
</dbReference>
<organism evidence="9 10">
    <name type="scientific">Pseudanabaena catenata USMAC16</name>
    <dbReference type="NCBI Taxonomy" id="1855837"/>
    <lineage>
        <taxon>Bacteria</taxon>
        <taxon>Bacillati</taxon>
        <taxon>Cyanobacteriota</taxon>
        <taxon>Cyanophyceae</taxon>
        <taxon>Pseudanabaenales</taxon>
        <taxon>Pseudanabaenaceae</taxon>
        <taxon>Pseudanabaena</taxon>
    </lineage>
</organism>
<feature type="compositionally biased region" description="Basic and acidic residues" evidence="6">
    <location>
        <begin position="262"/>
        <end position="273"/>
    </location>
</feature>
<keyword evidence="5 7" id="KW-0472">Membrane</keyword>
<dbReference type="Proteomes" id="UP001152872">
    <property type="component" value="Unassembled WGS sequence"/>
</dbReference>
<dbReference type="PANTHER" id="PTHR36115">
    <property type="entry name" value="PROLINE-RICH ANTIGEN HOMOLOG-RELATED"/>
    <property type="match status" value="1"/>
</dbReference>